<keyword evidence="4" id="KW-0677">Repeat</keyword>
<dbReference type="InterPro" id="IPR059034">
    <property type="entry name" value="SH3_AEBP2_C"/>
</dbReference>
<evidence type="ECO:0000256" key="10">
    <source>
        <dbReference type="ARBA" id="ARBA00023242"/>
    </source>
</evidence>
<protein>
    <submittedName>
        <fullName evidence="15">Zinc finger protein aebp2-like protein</fullName>
    </submittedName>
</protein>
<evidence type="ECO:0000256" key="12">
    <source>
        <dbReference type="PROSITE-ProRule" id="PRU00042"/>
    </source>
</evidence>
<dbReference type="Proteomes" id="UP000285301">
    <property type="component" value="Unassembled WGS sequence"/>
</dbReference>
<dbReference type="GO" id="GO:0006325">
    <property type="term" value="P:chromatin organization"/>
    <property type="evidence" value="ECO:0007669"/>
    <property type="project" value="UniProtKB-KW"/>
</dbReference>
<feature type="domain" description="C2H2-type" evidence="14">
    <location>
        <begin position="220"/>
        <end position="244"/>
    </location>
</feature>
<evidence type="ECO:0000256" key="6">
    <source>
        <dbReference type="ARBA" id="ARBA00022833"/>
    </source>
</evidence>
<evidence type="ECO:0000256" key="3">
    <source>
        <dbReference type="ARBA" id="ARBA00022723"/>
    </source>
</evidence>
<evidence type="ECO:0000256" key="8">
    <source>
        <dbReference type="ARBA" id="ARBA00023015"/>
    </source>
</evidence>
<reference evidence="15 16" key="1">
    <citation type="journal article" date="2018" name="Gigascience">
        <title>Genomes of trombidid mites reveal novel predicted allergens and laterally-transferred genes associated with secondary metabolism.</title>
        <authorList>
            <person name="Dong X."/>
            <person name="Chaisiri K."/>
            <person name="Xia D."/>
            <person name="Armstrong S.D."/>
            <person name="Fang Y."/>
            <person name="Donnelly M.J."/>
            <person name="Kadowaki T."/>
            <person name="McGarry J.W."/>
            <person name="Darby A.C."/>
            <person name="Makepeace B.L."/>
        </authorList>
    </citation>
    <scope>NUCLEOTIDE SEQUENCE [LARGE SCALE GENOMIC DNA]</scope>
    <source>
        <strain evidence="15">UoL-WK</strain>
    </source>
</reference>
<comment type="subcellular location">
    <subcellularLocation>
        <location evidence="1">Nucleus</location>
    </subcellularLocation>
</comment>
<dbReference type="SMART" id="SM00355">
    <property type="entry name" value="ZnF_C2H2"/>
    <property type="match status" value="3"/>
</dbReference>
<dbReference type="InterPro" id="IPR013087">
    <property type="entry name" value="Znf_C2H2_type"/>
</dbReference>
<evidence type="ECO:0000256" key="7">
    <source>
        <dbReference type="ARBA" id="ARBA00022853"/>
    </source>
</evidence>
<dbReference type="InterPro" id="IPR052130">
    <property type="entry name" value="AEBP2/jing_C2H2-ZnF"/>
</dbReference>
<dbReference type="Pfam" id="PF26014">
    <property type="entry name" value="SH3_AEBP2_C"/>
    <property type="match status" value="1"/>
</dbReference>
<evidence type="ECO:0000256" key="11">
    <source>
        <dbReference type="ARBA" id="ARBA00037930"/>
    </source>
</evidence>
<keyword evidence="3" id="KW-0479">Metal-binding</keyword>
<evidence type="ECO:0000256" key="1">
    <source>
        <dbReference type="ARBA" id="ARBA00004123"/>
    </source>
</evidence>
<sequence length="445" mass="49325">MQSSSEELLFEGTIGEVVVECVGQAIRLLEASEQMDSQPKSSPVTENEEDDCSPPMLELLTPPATDPESPGSETIIGLIPDEVCLESEDSKAIDDSTSHSSSATSHRTTVDRTMVCKWTNCDWPGSYDDLVDHIREIHVELQPYHNHQHIVASTSSPFSAISATSDQSPARESSTSCSPSASQQQQYVCLWEGCKVYGKGSLSRSWLERHVLQHSGPRPFKCIFEGCGARFKARSALERHVNAHFNGSLNETGGKDVPCCGESTDASNELSFINNNSSNIHEGPMMMRAKGANGTMYSNCPHSAATSSSSGTPNKLYKRKKVNKVKRRCVNLKSNQDYFDVCIMEHLKYSLYQLNAMTGIDIAGSQRNITFHSKVIARRRENKTGVFDALLHYEPEDILPDIWVPESDMEEFSTRIIPITSLPCEALAKLMEISQIRSPGRKQKR</sequence>
<dbReference type="GO" id="GO:0008270">
    <property type="term" value="F:zinc ion binding"/>
    <property type="evidence" value="ECO:0007669"/>
    <property type="project" value="UniProtKB-KW"/>
</dbReference>
<feature type="non-terminal residue" evidence="15">
    <location>
        <position position="445"/>
    </location>
</feature>
<evidence type="ECO:0000256" key="2">
    <source>
        <dbReference type="ARBA" id="ARBA00022491"/>
    </source>
</evidence>
<dbReference type="GO" id="GO:0035098">
    <property type="term" value="C:ESC/E(Z) complex"/>
    <property type="evidence" value="ECO:0007669"/>
    <property type="project" value="TreeGrafter"/>
</dbReference>
<evidence type="ECO:0000256" key="9">
    <source>
        <dbReference type="ARBA" id="ARBA00023163"/>
    </source>
</evidence>
<evidence type="ECO:0000256" key="5">
    <source>
        <dbReference type="ARBA" id="ARBA00022771"/>
    </source>
</evidence>
<dbReference type="PANTHER" id="PTHR46541:SF1">
    <property type="entry name" value="ZINC FINGER PROTEIN AEBP2"/>
    <property type="match status" value="1"/>
</dbReference>
<keyword evidence="9" id="KW-0804">Transcription</keyword>
<keyword evidence="10" id="KW-0539">Nucleus</keyword>
<dbReference type="PROSITE" id="PS00028">
    <property type="entry name" value="ZINC_FINGER_C2H2_1"/>
    <property type="match status" value="1"/>
</dbReference>
<gene>
    <name evidence="15" type="ORF">B4U79_02297</name>
</gene>
<evidence type="ECO:0000313" key="15">
    <source>
        <dbReference type="EMBL" id="RWS06786.1"/>
    </source>
</evidence>
<proteinExistence type="inferred from homology"/>
<dbReference type="InterPro" id="IPR036236">
    <property type="entry name" value="Znf_C2H2_sf"/>
</dbReference>
<feature type="compositionally biased region" description="Polar residues" evidence="13">
    <location>
        <begin position="34"/>
        <end position="45"/>
    </location>
</feature>
<organism evidence="15 16">
    <name type="scientific">Dinothrombium tinctorium</name>
    <dbReference type="NCBI Taxonomy" id="1965070"/>
    <lineage>
        <taxon>Eukaryota</taxon>
        <taxon>Metazoa</taxon>
        <taxon>Ecdysozoa</taxon>
        <taxon>Arthropoda</taxon>
        <taxon>Chelicerata</taxon>
        <taxon>Arachnida</taxon>
        <taxon>Acari</taxon>
        <taxon>Acariformes</taxon>
        <taxon>Trombidiformes</taxon>
        <taxon>Prostigmata</taxon>
        <taxon>Anystina</taxon>
        <taxon>Parasitengona</taxon>
        <taxon>Trombidioidea</taxon>
        <taxon>Trombidiidae</taxon>
        <taxon>Dinothrombium</taxon>
    </lineage>
</organism>
<keyword evidence="8" id="KW-0805">Transcription regulation</keyword>
<dbReference type="AlphaFoldDB" id="A0A3S4QRE5"/>
<evidence type="ECO:0000259" key="14">
    <source>
        <dbReference type="PROSITE" id="PS50157"/>
    </source>
</evidence>
<dbReference type="STRING" id="1965070.A0A3S4QRE5"/>
<comment type="similarity">
    <text evidence="11">Belongs to the AEBP2/jing C2H2-type zinc-finger family.</text>
</comment>
<dbReference type="SUPFAM" id="SSF57667">
    <property type="entry name" value="beta-beta-alpha zinc fingers"/>
    <property type="match status" value="1"/>
</dbReference>
<keyword evidence="6" id="KW-0862">Zinc</keyword>
<dbReference type="PROSITE" id="PS50157">
    <property type="entry name" value="ZINC_FINGER_C2H2_2"/>
    <property type="match status" value="1"/>
</dbReference>
<comment type="caution">
    <text evidence="15">The sequence shown here is derived from an EMBL/GenBank/DDBJ whole genome shotgun (WGS) entry which is preliminary data.</text>
</comment>
<keyword evidence="16" id="KW-1185">Reference proteome</keyword>
<keyword evidence="7" id="KW-0156">Chromatin regulator</keyword>
<dbReference type="EMBL" id="NCKU01003873">
    <property type="protein sequence ID" value="RWS06786.1"/>
    <property type="molecule type" value="Genomic_DNA"/>
</dbReference>
<keyword evidence="5 12" id="KW-0863">Zinc-finger</keyword>
<evidence type="ECO:0000313" key="16">
    <source>
        <dbReference type="Proteomes" id="UP000285301"/>
    </source>
</evidence>
<dbReference type="PANTHER" id="PTHR46541">
    <property type="entry name" value="ZINC FINGER PROTEIN AEBP2"/>
    <property type="match status" value="1"/>
</dbReference>
<dbReference type="GO" id="GO:0006357">
    <property type="term" value="P:regulation of transcription by RNA polymerase II"/>
    <property type="evidence" value="ECO:0007669"/>
    <property type="project" value="TreeGrafter"/>
</dbReference>
<feature type="region of interest" description="Disordered" evidence="13">
    <location>
        <begin position="30"/>
        <end position="72"/>
    </location>
</feature>
<dbReference type="OrthoDB" id="6512647at2759"/>
<keyword evidence="2" id="KW-0678">Repressor</keyword>
<name>A0A3S4QRE5_9ACAR</name>
<evidence type="ECO:0000256" key="13">
    <source>
        <dbReference type="SAM" id="MobiDB-lite"/>
    </source>
</evidence>
<evidence type="ECO:0000256" key="4">
    <source>
        <dbReference type="ARBA" id="ARBA00022737"/>
    </source>
</evidence>
<accession>A0A3S4QRE5</accession>
<dbReference type="Gene3D" id="3.30.160.60">
    <property type="entry name" value="Classic Zinc Finger"/>
    <property type="match status" value="2"/>
</dbReference>